<accession>A0A5M6DH92</accession>
<gene>
    <name evidence="1" type="ORF">F0145_10755</name>
</gene>
<dbReference type="EMBL" id="VWSF01000006">
    <property type="protein sequence ID" value="KAA5546803.1"/>
    <property type="molecule type" value="Genomic_DNA"/>
</dbReference>
<sequence length="385" mass="44236">MNKKISSKRAFPILLVWFLLLCGFQNKDKIRYFQTQTVSFKPHKIVPIIVDFQDSTFNDTLFQVKSKENYPVSYFRKIQASVCFDDKCRLLDIVLYWNITGRYLGFEMPEGEYLSKTDHDPFQPGEYKKLDQILADPNSPMGTFTYEQLTLQPPKNSPGVDATTSPTPPLVAEHIVQGAAYTTYKLWHFIYGRTQTEVQNATLKALTPTLMKEILASPDEKDKMWALNHISGYVELTAELQKRVVALMDDKNFSLAERAVNAINKKDLSSKTLQLFLLDKFNATDYSLKKLIIDKLKQAPELDNEVKTKLAKNLNQLNGEILSRVLDVFKQHKTLDKATLLNISELLQNENAFISRKAFDFFQNIDVKDQEVNNRIIKYKAAQGI</sequence>
<dbReference type="AlphaFoldDB" id="A0A5M6DH92"/>
<dbReference type="Proteomes" id="UP000323426">
    <property type="component" value="Unassembled WGS sequence"/>
</dbReference>
<keyword evidence="2" id="KW-1185">Reference proteome</keyword>
<protein>
    <submittedName>
        <fullName evidence="1">Uncharacterized protein</fullName>
    </submittedName>
</protein>
<dbReference type="RefSeq" id="WP_150088404.1">
    <property type="nucleotide sequence ID" value="NZ_VWSF01000006.1"/>
</dbReference>
<reference evidence="1 2" key="1">
    <citation type="submission" date="2019-09" db="EMBL/GenBank/DDBJ databases">
        <title>Genome sequence and assembly of Adhaeribacter sp.</title>
        <authorList>
            <person name="Chhetri G."/>
        </authorList>
    </citation>
    <scope>NUCLEOTIDE SEQUENCE [LARGE SCALE GENOMIC DNA]</scope>
    <source>
        <strain evidence="1 2">DK36</strain>
    </source>
</reference>
<comment type="caution">
    <text evidence="1">The sequence shown here is derived from an EMBL/GenBank/DDBJ whole genome shotgun (WGS) entry which is preliminary data.</text>
</comment>
<evidence type="ECO:0000313" key="1">
    <source>
        <dbReference type="EMBL" id="KAA5546803.1"/>
    </source>
</evidence>
<evidence type="ECO:0000313" key="2">
    <source>
        <dbReference type="Proteomes" id="UP000323426"/>
    </source>
</evidence>
<proteinExistence type="predicted"/>
<name>A0A5M6DH92_9BACT</name>
<organism evidence="1 2">
    <name type="scientific">Adhaeribacter rhizoryzae</name>
    <dbReference type="NCBI Taxonomy" id="2607907"/>
    <lineage>
        <taxon>Bacteria</taxon>
        <taxon>Pseudomonadati</taxon>
        <taxon>Bacteroidota</taxon>
        <taxon>Cytophagia</taxon>
        <taxon>Cytophagales</taxon>
        <taxon>Hymenobacteraceae</taxon>
        <taxon>Adhaeribacter</taxon>
    </lineage>
</organism>